<sequence>MQLMIESDRGQERMERSCEHVTRSLRRLSNCESDYNISATGMKEQEKLRGSQEEGAVYAWPPKTSASTGSRHPHASSSTKAHIVTPSSPSSPSSSPEALPRGHFPY</sequence>
<dbReference type="AlphaFoldDB" id="A0A9P6AQG8"/>
<name>A0A9P6AQG8_9AGAM</name>
<dbReference type="Proteomes" id="UP000886523">
    <property type="component" value="Unassembled WGS sequence"/>
</dbReference>
<evidence type="ECO:0000256" key="1">
    <source>
        <dbReference type="SAM" id="MobiDB-lite"/>
    </source>
</evidence>
<feature type="region of interest" description="Disordered" evidence="1">
    <location>
        <begin position="42"/>
        <end position="106"/>
    </location>
</feature>
<feature type="compositionally biased region" description="Basic and acidic residues" evidence="1">
    <location>
        <begin position="43"/>
        <end position="52"/>
    </location>
</feature>
<reference evidence="2" key="1">
    <citation type="journal article" date="2020" name="Nat. Commun.">
        <title>Large-scale genome sequencing of mycorrhizal fungi provides insights into the early evolution of symbiotic traits.</title>
        <authorList>
            <person name="Miyauchi S."/>
            <person name="Kiss E."/>
            <person name="Kuo A."/>
            <person name="Drula E."/>
            <person name="Kohler A."/>
            <person name="Sanchez-Garcia M."/>
            <person name="Morin E."/>
            <person name="Andreopoulos B."/>
            <person name="Barry K.W."/>
            <person name="Bonito G."/>
            <person name="Buee M."/>
            <person name="Carver A."/>
            <person name="Chen C."/>
            <person name="Cichocki N."/>
            <person name="Clum A."/>
            <person name="Culley D."/>
            <person name="Crous P.W."/>
            <person name="Fauchery L."/>
            <person name="Girlanda M."/>
            <person name="Hayes R.D."/>
            <person name="Keri Z."/>
            <person name="LaButti K."/>
            <person name="Lipzen A."/>
            <person name="Lombard V."/>
            <person name="Magnuson J."/>
            <person name="Maillard F."/>
            <person name="Murat C."/>
            <person name="Nolan M."/>
            <person name="Ohm R.A."/>
            <person name="Pangilinan J."/>
            <person name="Pereira M.F."/>
            <person name="Perotto S."/>
            <person name="Peter M."/>
            <person name="Pfister S."/>
            <person name="Riley R."/>
            <person name="Sitrit Y."/>
            <person name="Stielow J.B."/>
            <person name="Szollosi G."/>
            <person name="Zifcakova L."/>
            <person name="Stursova M."/>
            <person name="Spatafora J.W."/>
            <person name="Tedersoo L."/>
            <person name="Vaario L.M."/>
            <person name="Yamada A."/>
            <person name="Yan M."/>
            <person name="Wang P."/>
            <person name="Xu J."/>
            <person name="Bruns T."/>
            <person name="Baldrian P."/>
            <person name="Vilgalys R."/>
            <person name="Dunand C."/>
            <person name="Henrissat B."/>
            <person name="Grigoriev I.V."/>
            <person name="Hibbett D."/>
            <person name="Nagy L.G."/>
            <person name="Martin F.M."/>
        </authorList>
    </citation>
    <scope>NUCLEOTIDE SEQUENCE</scope>
    <source>
        <strain evidence="2">UP504</strain>
    </source>
</reference>
<comment type="caution">
    <text evidence="2">The sequence shown here is derived from an EMBL/GenBank/DDBJ whole genome shotgun (WGS) entry which is preliminary data.</text>
</comment>
<organism evidence="2 3">
    <name type="scientific">Hydnum rufescens UP504</name>
    <dbReference type="NCBI Taxonomy" id="1448309"/>
    <lineage>
        <taxon>Eukaryota</taxon>
        <taxon>Fungi</taxon>
        <taxon>Dikarya</taxon>
        <taxon>Basidiomycota</taxon>
        <taxon>Agaricomycotina</taxon>
        <taxon>Agaricomycetes</taxon>
        <taxon>Cantharellales</taxon>
        <taxon>Hydnaceae</taxon>
        <taxon>Hydnum</taxon>
    </lineage>
</organism>
<evidence type="ECO:0000313" key="3">
    <source>
        <dbReference type="Proteomes" id="UP000886523"/>
    </source>
</evidence>
<keyword evidence="3" id="KW-1185">Reference proteome</keyword>
<accession>A0A9P6AQG8</accession>
<proteinExistence type="predicted"/>
<dbReference type="EMBL" id="MU129024">
    <property type="protein sequence ID" value="KAF9510065.1"/>
    <property type="molecule type" value="Genomic_DNA"/>
</dbReference>
<evidence type="ECO:0000313" key="2">
    <source>
        <dbReference type="EMBL" id="KAF9510065.1"/>
    </source>
</evidence>
<protein>
    <submittedName>
        <fullName evidence="2">Uncharacterized protein</fullName>
    </submittedName>
</protein>
<feature type="compositionally biased region" description="Polar residues" evidence="1">
    <location>
        <begin position="64"/>
        <end position="80"/>
    </location>
</feature>
<gene>
    <name evidence="2" type="ORF">BS47DRAFT_107382</name>
</gene>
<feature type="compositionally biased region" description="Low complexity" evidence="1">
    <location>
        <begin position="86"/>
        <end position="96"/>
    </location>
</feature>